<keyword evidence="1" id="KW-0812">Transmembrane</keyword>
<dbReference type="Proteomes" id="UP000015530">
    <property type="component" value="Unassembled WGS sequence"/>
</dbReference>
<gene>
    <name evidence="2" type="ORF">CGLO_12308</name>
</gene>
<sequence length="96" mass="10779">MSISTEVIIAIVFGVPSLVVAIVSTVLAYISAAQVRRRRPNEDVEMPSFTMSYPPAMCSNGNRQFYHNFPNMQASGPWTVSYYNDPESLFCSIPRR</sequence>
<feature type="transmembrane region" description="Helical" evidence="1">
    <location>
        <begin position="6"/>
        <end position="30"/>
    </location>
</feature>
<proteinExistence type="predicted"/>
<name>T0L9Y1_COLGC</name>
<dbReference type="AlphaFoldDB" id="T0L9Y1"/>
<organism evidence="2 3">
    <name type="scientific">Colletotrichum gloeosporioides (strain Cg-14)</name>
    <name type="common">Anthracnose fungus</name>
    <name type="synonym">Glomerella cingulata</name>
    <dbReference type="NCBI Taxonomy" id="1237896"/>
    <lineage>
        <taxon>Eukaryota</taxon>
        <taxon>Fungi</taxon>
        <taxon>Dikarya</taxon>
        <taxon>Ascomycota</taxon>
        <taxon>Pezizomycotina</taxon>
        <taxon>Sordariomycetes</taxon>
        <taxon>Hypocreomycetidae</taxon>
        <taxon>Glomerellales</taxon>
        <taxon>Glomerellaceae</taxon>
        <taxon>Colletotrichum</taxon>
        <taxon>Colletotrichum gloeosporioides species complex</taxon>
    </lineage>
</organism>
<protein>
    <submittedName>
        <fullName evidence="2">Uncharacterized protein</fullName>
    </submittedName>
</protein>
<evidence type="ECO:0000313" key="3">
    <source>
        <dbReference type="Proteomes" id="UP000015530"/>
    </source>
</evidence>
<evidence type="ECO:0000313" key="2">
    <source>
        <dbReference type="EMBL" id="EQB48461.1"/>
    </source>
</evidence>
<accession>T0L9Y1</accession>
<dbReference type="HOGENOM" id="CLU_2359586_0_0_1"/>
<keyword evidence="1" id="KW-0472">Membrane</keyword>
<keyword evidence="1" id="KW-1133">Transmembrane helix</keyword>
<comment type="caution">
    <text evidence="2">The sequence shown here is derived from an EMBL/GenBank/DDBJ whole genome shotgun (WGS) entry which is preliminary data.</text>
</comment>
<reference evidence="3" key="1">
    <citation type="journal article" date="2013" name="Mol. Plant Microbe Interact.">
        <title>Global aspects of pacC regulation of pathogenicity genes in Colletotrichum gloeosporioides as revealed by transcriptome analysis.</title>
        <authorList>
            <person name="Alkan N."/>
            <person name="Meng X."/>
            <person name="Friedlander G."/>
            <person name="Reuveni E."/>
            <person name="Sukno S."/>
            <person name="Sherman A."/>
            <person name="Thon M."/>
            <person name="Fluhr R."/>
            <person name="Prusky D."/>
        </authorList>
    </citation>
    <scope>NUCLEOTIDE SEQUENCE [LARGE SCALE GENOMIC DNA]</scope>
    <source>
        <strain evidence="3">Cg-14</strain>
    </source>
</reference>
<evidence type="ECO:0000256" key="1">
    <source>
        <dbReference type="SAM" id="Phobius"/>
    </source>
</evidence>
<dbReference type="EMBL" id="AMYD01002613">
    <property type="protein sequence ID" value="EQB48461.1"/>
    <property type="molecule type" value="Genomic_DNA"/>
</dbReference>